<dbReference type="SMART" id="SM00267">
    <property type="entry name" value="GGDEF"/>
    <property type="match status" value="1"/>
</dbReference>
<evidence type="ECO:0000259" key="1">
    <source>
        <dbReference type="PROSITE" id="PS50887"/>
    </source>
</evidence>
<reference evidence="2 3" key="1">
    <citation type="submission" date="2015-08" db="EMBL/GenBank/DDBJ databases">
        <title>Antibacterial properties of a collection of Vibrionaceae strains.</title>
        <authorList>
            <person name="Giubergia S."/>
        </authorList>
    </citation>
    <scope>NUCLEOTIDE SEQUENCE [LARGE SCALE GENOMIC DNA]</scope>
    <source>
        <strain evidence="2 3">S0821</strain>
    </source>
</reference>
<dbReference type="SUPFAM" id="SSF55073">
    <property type="entry name" value="Nucleotide cyclase"/>
    <property type="match status" value="1"/>
</dbReference>
<dbReference type="Gene3D" id="3.30.70.270">
    <property type="match status" value="1"/>
</dbReference>
<dbReference type="RefSeq" id="WP_004727256.1">
    <property type="nucleotide sequence ID" value="NZ_CABLCD010000014.1"/>
</dbReference>
<dbReference type="GeneID" id="50537307"/>
<dbReference type="InterPro" id="IPR029787">
    <property type="entry name" value="Nucleotide_cyclase"/>
</dbReference>
<dbReference type="InterPro" id="IPR029016">
    <property type="entry name" value="GAF-like_dom_sf"/>
</dbReference>
<protein>
    <submittedName>
        <fullName evidence="2">Diguanylate cyclase</fullName>
    </submittedName>
</protein>
<comment type="caution">
    <text evidence="2">The sequence shown here is derived from an EMBL/GenBank/DDBJ whole genome shotgun (WGS) entry which is preliminary data.</text>
</comment>
<evidence type="ECO:0000313" key="2">
    <source>
        <dbReference type="EMBL" id="KQH87814.1"/>
    </source>
</evidence>
<dbReference type="Pfam" id="PF01590">
    <property type="entry name" value="GAF"/>
    <property type="match status" value="1"/>
</dbReference>
<accession>A0A0Q2RUP7</accession>
<dbReference type="SMART" id="SM00065">
    <property type="entry name" value="GAF"/>
    <property type="match status" value="1"/>
</dbReference>
<dbReference type="EMBL" id="LKHS01000001">
    <property type="protein sequence ID" value="KQH87814.1"/>
    <property type="molecule type" value="Genomic_DNA"/>
</dbReference>
<dbReference type="Pfam" id="PF00990">
    <property type="entry name" value="GGDEF"/>
    <property type="match status" value="1"/>
</dbReference>
<dbReference type="CDD" id="cd01949">
    <property type="entry name" value="GGDEF"/>
    <property type="match status" value="1"/>
</dbReference>
<name>A0A0Q2RUP7_VIBFU</name>
<dbReference type="PANTHER" id="PTHR43102">
    <property type="entry name" value="SLR1143 PROTEIN"/>
    <property type="match status" value="1"/>
</dbReference>
<dbReference type="Proteomes" id="UP000051221">
    <property type="component" value="Unassembled WGS sequence"/>
</dbReference>
<dbReference type="NCBIfam" id="TIGR00254">
    <property type="entry name" value="GGDEF"/>
    <property type="match status" value="1"/>
</dbReference>
<dbReference type="InterPro" id="IPR000160">
    <property type="entry name" value="GGDEF_dom"/>
</dbReference>
<dbReference type="SUPFAM" id="SSF55781">
    <property type="entry name" value="GAF domain-like"/>
    <property type="match status" value="1"/>
</dbReference>
<dbReference type="Gene3D" id="3.30.450.40">
    <property type="match status" value="1"/>
</dbReference>
<feature type="domain" description="GGDEF" evidence="1">
    <location>
        <begin position="194"/>
        <end position="324"/>
    </location>
</feature>
<dbReference type="InterPro" id="IPR003018">
    <property type="entry name" value="GAF"/>
</dbReference>
<proteinExistence type="predicted"/>
<keyword evidence="3" id="KW-1185">Reference proteome</keyword>
<dbReference type="PANTHER" id="PTHR43102:SF2">
    <property type="entry name" value="GAF DOMAIN-CONTAINING PROTEIN"/>
    <property type="match status" value="1"/>
</dbReference>
<dbReference type="PROSITE" id="PS50887">
    <property type="entry name" value="GGDEF"/>
    <property type="match status" value="1"/>
</dbReference>
<dbReference type="AlphaFoldDB" id="A0A0Q2RUP7"/>
<evidence type="ECO:0000313" key="3">
    <source>
        <dbReference type="Proteomes" id="UP000051221"/>
    </source>
</evidence>
<dbReference type="InterPro" id="IPR043128">
    <property type="entry name" value="Rev_trsase/Diguanyl_cyclase"/>
</dbReference>
<organism evidence="2 3">
    <name type="scientific">Vibrio furnissii</name>
    <dbReference type="NCBI Taxonomy" id="29494"/>
    <lineage>
        <taxon>Bacteria</taxon>
        <taxon>Pseudomonadati</taxon>
        <taxon>Pseudomonadota</taxon>
        <taxon>Gammaproteobacteria</taxon>
        <taxon>Vibrionales</taxon>
        <taxon>Vibrionaceae</taxon>
        <taxon>Vibrio</taxon>
    </lineage>
</organism>
<gene>
    <name evidence="2" type="ORF">AMR76_00495</name>
</gene>
<sequence length="324" mass="36501">MQKPAKPIDEQQRIASLHKLGILDSAPEERFDRVTRLARRLFDVPIALVTLVDEKRQWFKSSFGLNVSETPRDISFCGHAILGDEPFIINNAVADERFADNPLVTDNPHIRFYAGVPLVFQDGSKLGTLCIIDTEPRNLNHDEIIDLLDLAKMAERELAATHNASVDELTNISNRRGFLSLVSKSLMHCRFNRIPYCLAFFDLNGFKAINDQLGHSVGDDALQDFAQLMLSSFRESDLIARLGGDEFVVFMSSTLDEEAQRAIERFRHAVTEFNDTANRPYQLAFCSGTVAGDGLSEVHIDTLLEQADQVMYRQKSQIRAAKTR</sequence>
<dbReference type="InParanoid" id="A0A0Q2RUP7"/>